<sequence>MSGYQEKKAPPLTTVANFRDVSILVQNIKPGLLYRSANLDDASREDLDILRERYQIRSVIDLRGMNPWPMISTWQLPGKHDTDYTYQYPDLIACTSILGLRLHYIGLGGPQYGKYVASQIGFWDKTKAFAEIAFMPQSGVKTWRKLVDARMCQERMAMPEAIIDHSFPQIKAIFNILTDPSSYPVLILNNYGTDFVSLIVSLVLFALGTDTASIHRDYMQTYEELADSKQKRLEYNRGLGITNDSLVEPYLPFVSSLDKYLRDKHGDIEQYMWKIGITQSELQTLRDTLHSGLESSEKHEWLVDL</sequence>
<dbReference type="InterPro" id="IPR029021">
    <property type="entry name" value="Prot-tyrosine_phosphatase-like"/>
</dbReference>
<reference evidence="1" key="2">
    <citation type="submission" date="2021-08" db="EMBL/GenBank/DDBJ databases">
        <authorList>
            <person name="Gostincar C."/>
            <person name="Sun X."/>
            <person name="Song Z."/>
            <person name="Gunde-Cimerman N."/>
        </authorList>
    </citation>
    <scope>NUCLEOTIDE SEQUENCE</scope>
    <source>
        <strain evidence="1">EXF-9298</strain>
    </source>
</reference>
<proteinExistence type="predicted"/>
<dbReference type="PANTHER" id="PTHR31126:SF10">
    <property type="entry name" value="PROTEIN PHOSPHATASE, PUTATIVE (AFU_ORTHOLOGUE AFUA_6G06650)-RELATED"/>
    <property type="match status" value="1"/>
</dbReference>
<dbReference type="GO" id="GO:0004721">
    <property type="term" value="F:phosphoprotein phosphatase activity"/>
    <property type="evidence" value="ECO:0007669"/>
    <property type="project" value="InterPro"/>
</dbReference>
<dbReference type="Pfam" id="PF13350">
    <property type="entry name" value="Y_phosphatase3"/>
    <property type="match status" value="1"/>
</dbReference>
<dbReference type="SUPFAM" id="SSF52799">
    <property type="entry name" value="(Phosphotyrosine protein) phosphatases II"/>
    <property type="match status" value="1"/>
</dbReference>
<dbReference type="Gene3D" id="3.90.190.10">
    <property type="entry name" value="Protein tyrosine phosphatase superfamily"/>
    <property type="match status" value="1"/>
</dbReference>
<reference evidence="1" key="1">
    <citation type="journal article" date="2021" name="J Fungi (Basel)">
        <title>Virulence traits and population genomics of the black yeast Aureobasidium melanogenum.</title>
        <authorList>
            <person name="Cernosa A."/>
            <person name="Sun X."/>
            <person name="Gostincar C."/>
            <person name="Fang C."/>
            <person name="Gunde-Cimerman N."/>
            <person name="Song Z."/>
        </authorList>
    </citation>
    <scope>NUCLEOTIDE SEQUENCE</scope>
    <source>
        <strain evidence="1">EXF-9298</strain>
    </source>
</reference>
<evidence type="ECO:0000313" key="1">
    <source>
        <dbReference type="EMBL" id="KAG9990657.1"/>
    </source>
</evidence>
<organism evidence="1 2">
    <name type="scientific">Aureobasidium melanogenum</name>
    <name type="common">Aureobasidium pullulans var. melanogenum</name>
    <dbReference type="NCBI Taxonomy" id="46634"/>
    <lineage>
        <taxon>Eukaryota</taxon>
        <taxon>Fungi</taxon>
        <taxon>Dikarya</taxon>
        <taxon>Ascomycota</taxon>
        <taxon>Pezizomycotina</taxon>
        <taxon>Dothideomycetes</taxon>
        <taxon>Dothideomycetidae</taxon>
        <taxon>Dothideales</taxon>
        <taxon>Saccotheciaceae</taxon>
        <taxon>Aureobasidium</taxon>
    </lineage>
</organism>
<evidence type="ECO:0000313" key="2">
    <source>
        <dbReference type="Proteomes" id="UP000729357"/>
    </source>
</evidence>
<dbReference type="AlphaFoldDB" id="A0A9P8JZS4"/>
<feature type="non-terminal residue" evidence="1">
    <location>
        <position position="305"/>
    </location>
</feature>
<keyword evidence="2" id="KW-1185">Reference proteome</keyword>
<dbReference type="PANTHER" id="PTHR31126">
    <property type="entry name" value="TYROSINE-PROTEIN PHOSPHATASE"/>
    <property type="match status" value="1"/>
</dbReference>
<name>A0A9P8JZS4_AURME</name>
<protein>
    <submittedName>
        <fullName evidence="1">Uncharacterized protein</fullName>
    </submittedName>
</protein>
<gene>
    <name evidence="1" type="ORF">KCU98_g967</name>
</gene>
<dbReference type="InterPro" id="IPR026893">
    <property type="entry name" value="Tyr/Ser_Pase_IphP-type"/>
</dbReference>
<accession>A0A9P8JZS4</accession>
<comment type="caution">
    <text evidence="1">The sequence shown here is derived from an EMBL/GenBank/DDBJ whole genome shotgun (WGS) entry which is preliminary data.</text>
</comment>
<dbReference type="EMBL" id="JAHFXS010000022">
    <property type="protein sequence ID" value="KAG9990657.1"/>
    <property type="molecule type" value="Genomic_DNA"/>
</dbReference>
<dbReference type="Proteomes" id="UP000729357">
    <property type="component" value="Unassembled WGS sequence"/>
</dbReference>